<protein>
    <submittedName>
        <fullName evidence="1">Uncharacterized protein</fullName>
    </submittedName>
</protein>
<evidence type="ECO:0000313" key="2">
    <source>
        <dbReference type="Proteomes" id="UP001185755"/>
    </source>
</evidence>
<comment type="caution">
    <text evidence="1">The sequence shown here is derived from an EMBL/GenBank/DDBJ whole genome shotgun (WGS) entry which is preliminary data.</text>
</comment>
<keyword evidence="2" id="KW-1185">Reference proteome</keyword>
<organism evidence="1 2">
    <name type="scientific">Rhodococcoides yunnanense</name>
    <dbReference type="NCBI Taxonomy" id="278209"/>
    <lineage>
        <taxon>Bacteria</taxon>
        <taxon>Bacillati</taxon>
        <taxon>Actinomycetota</taxon>
        <taxon>Actinomycetes</taxon>
        <taxon>Mycobacteriales</taxon>
        <taxon>Nocardiaceae</taxon>
        <taxon>Rhodococcoides</taxon>
    </lineage>
</organism>
<dbReference type="Proteomes" id="UP001185755">
    <property type="component" value="Unassembled WGS sequence"/>
</dbReference>
<dbReference type="EMBL" id="JAWLJX010000001">
    <property type="protein sequence ID" value="MDV6260340.1"/>
    <property type="molecule type" value="Genomic_DNA"/>
</dbReference>
<reference evidence="1 2" key="1">
    <citation type="submission" date="2023-10" db="EMBL/GenBank/DDBJ databases">
        <title>Development of a sustainable strategy for remediation of hydrocarbon-contaminated territories based on the waste exchange concept.</title>
        <authorList>
            <person name="Krivoruchko A."/>
        </authorList>
    </citation>
    <scope>NUCLEOTIDE SEQUENCE [LARGE SCALE GENOMIC DNA]</scope>
    <source>
        <strain evidence="1 2">IEGM 1323</strain>
    </source>
</reference>
<evidence type="ECO:0000313" key="1">
    <source>
        <dbReference type="EMBL" id="MDV6260340.1"/>
    </source>
</evidence>
<name>A0ABU4B816_9NOCA</name>
<accession>A0ABU4B816</accession>
<dbReference type="RefSeq" id="WP_317563170.1">
    <property type="nucleotide sequence ID" value="NZ_JAWLJX010000001.1"/>
</dbReference>
<sequence>MPSVAIGELIDASDNCVHFHTEIASGPVRVAVDALAQAPTVEIDGSWEDAAEV</sequence>
<proteinExistence type="predicted"/>
<gene>
    <name evidence="1" type="ORF">R3P96_03210</name>
</gene>